<keyword evidence="1" id="KW-0472">Membrane</keyword>
<evidence type="ECO:0000259" key="2">
    <source>
        <dbReference type="Pfam" id="PF24802"/>
    </source>
</evidence>
<accession>A0A0F8UZ12</accession>
<feature type="transmembrane region" description="Helical" evidence="1">
    <location>
        <begin position="163"/>
        <end position="184"/>
    </location>
</feature>
<feature type="transmembrane region" description="Helical" evidence="1">
    <location>
        <begin position="20"/>
        <end position="47"/>
    </location>
</feature>
<evidence type="ECO:0000313" key="3">
    <source>
        <dbReference type="EMBL" id="KKK16051.1"/>
    </source>
</evidence>
<dbReference type="AlphaFoldDB" id="A0A0F8UZ12"/>
<keyword evidence="4" id="KW-1185">Reference proteome</keyword>
<reference evidence="3 4" key="1">
    <citation type="submission" date="2015-02" db="EMBL/GenBank/DDBJ databases">
        <title>Draft Genome Sequences of Two Closely-Related Aflatoxigenic Aspergillus Species Obtained from the Cote d'Ivoire.</title>
        <authorList>
            <person name="Moore G.G."/>
            <person name="Beltz S.B."/>
            <person name="Mack B.M."/>
        </authorList>
    </citation>
    <scope>NUCLEOTIDE SEQUENCE [LARGE SCALE GENOMIC DNA]</scope>
    <source>
        <strain evidence="3 4">SRRC1432</strain>
    </source>
</reference>
<feature type="transmembrane region" description="Helical" evidence="1">
    <location>
        <begin position="54"/>
        <end position="76"/>
    </location>
</feature>
<dbReference type="EMBL" id="JYKN01002525">
    <property type="protein sequence ID" value="KKK16051.1"/>
    <property type="molecule type" value="Genomic_DNA"/>
</dbReference>
<feature type="domain" description="DUF7703" evidence="2">
    <location>
        <begin position="22"/>
        <end position="255"/>
    </location>
</feature>
<feature type="transmembrane region" description="Helical" evidence="1">
    <location>
        <begin position="82"/>
        <end position="107"/>
    </location>
</feature>
<dbReference type="PANTHER" id="PTHR37013:SF3">
    <property type="entry name" value="INTEGRAL MEMBRANE PROTEIN (AFU_ORTHOLOGUE AFUA_1G05950)"/>
    <property type="match status" value="1"/>
</dbReference>
<protein>
    <recommendedName>
        <fullName evidence="2">DUF7703 domain-containing protein</fullName>
    </recommendedName>
</protein>
<dbReference type="OrthoDB" id="405906at2759"/>
<organism evidence="3 4">
    <name type="scientific">Aspergillus ochraceoroseus</name>
    <dbReference type="NCBI Taxonomy" id="138278"/>
    <lineage>
        <taxon>Eukaryota</taxon>
        <taxon>Fungi</taxon>
        <taxon>Dikarya</taxon>
        <taxon>Ascomycota</taxon>
        <taxon>Pezizomycotina</taxon>
        <taxon>Eurotiomycetes</taxon>
        <taxon>Eurotiomycetidae</taxon>
        <taxon>Eurotiales</taxon>
        <taxon>Aspergillaceae</taxon>
        <taxon>Aspergillus</taxon>
        <taxon>Aspergillus subgen. Nidulantes</taxon>
    </lineage>
</organism>
<proteinExistence type="predicted"/>
<dbReference type="PANTHER" id="PTHR37013">
    <property type="entry name" value="INTEGRAL MEMBRANE PROTEIN (AFU_ORTHOLOGUE AFUA_1G05950)-RELATED"/>
    <property type="match status" value="1"/>
</dbReference>
<dbReference type="VEuPathDB" id="FungiDB:P175DRAFT_0455579"/>
<evidence type="ECO:0000256" key="1">
    <source>
        <dbReference type="SAM" id="Phobius"/>
    </source>
</evidence>
<feature type="transmembrane region" description="Helical" evidence="1">
    <location>
        <begin position="205"/>
        <end position="224"/>
    </location>
</feature>
<dbReference type="Pfam" id="PF24802">
    <property type="entry name" value="DUF7703"/>
    <property type="match status" value="1"/>
</dbReference>
<sequence>MVNNSGPVEGIVAGYTGNSFTVQAVLATLLASAVYNALELIIIIFFMFHHYFNLYFWSLMVTAAFGVIPQSVGLFLKYFELATISIPVTLSTVGWCIMATGHSLVLYSRLHFVLFNKLALRLILFLIIVDAVIFQVPQIVVSYGSIYAEHTAFPTVFNTWESVQITGFFVQEFIISSVFIVQTLKILQLHPERNERKANIMYQLLLLNVVIIRMDISILVLQYTTRYMVQTVLKTFFYALKLKLEIGVLSRLVSLVSPHNENSMSI</sequence>
<keyword evidence="1" id="KW-0812">Transmembrane</keyword>
<dbReference type="Proteomes" id="UP000034947">
    <property type="component" value="Unassembled WGS sequence"/>
</dbReference>
<keyword evidence="1" id="KW-1133">Transmembrane helix</keyword>
<comment type="caution">
    <text evidence="3">The sequence shown here is derived from an EMBL/GenBank/DDBJ whole genome shotgun (WGS) entry which is preliminary data.</text>
</comment>
<dbReference type="InterPro" id="IPR056120">
    <property type="entry name" value="DUF7703"/>
</dbReference>
<name>A0A0F8UZ12_9EURO</name>
<gene>
    <name evidence="3" type="ORF">AOCH_005155</name>
</gene>
<feature type="transmembrane region" description="Helical" evidence="1">
    <location>
        <begin position="119"/>
        <end position="143"/>
    </location>
</feature>
<evidence type="ECO:0000313" key="4">
    <source>
        <dbReference type="Proteomes" id="UP000034947"/>
    </source>
</evidence>